<protein>
    <submittedName>
        <fullName evidence="1">Uncharacterized protein</fullName>
    </submittedName>
</protein>
<evidence type="ECO:0000313" key="1">
    <source>
        <dbReference type="EMBL" id="DAD99028.1"/>
    </source>
</evidence>
<accession>A0A8S5NXC9</accession>
<proteinExistence type="predicted"/>
<name>A0A8S5NXC9_9CAUD</name>
<sequence length="122" mass="13635">MVRIKRRSCPVDYRLCNQAVTVYHRDGDKVTRTVHDRAFLDYKKIENVDKTGSKEVNSFLLVIPCSEVCVYPEDKVLLGAGGEITAAQWPSFIPVKVPGLVVVKYVDPKYWGGKLVHVEAGG</sequence>
<reference evidence="1" key="1">
    <citation type="journal article" date="2021" name="Proc. Natl. Acad. Sci. U.S.A.">
        <title>A Catalog of Tens of Thousands of Viruses from Human Metagenomes Reveals Hidden Associations with Chronic Diseases.</title>
        <authorList>
            <person name="Tisza M.J."/>
            <person name="Buck C.B."/>
        </authorList>
    </citation>
    <scope>NUCLEOTIDE SEQUENCE</scope>
    <source>
        <strain evidence="1">CtVzN31</strain>
    </source>
</reference>
<organism evidence="1">
    <name type="scientific">Siphoviridae sp. ctVzN31</name>
    <dbReference type="NCBI Taxonomy" id="2825534"/>
    <lineage>
        <taxon>Viruses</taxon>
        <taxon>Duplodnaviria</taxon>
        <taxon>Heunggongvirae</taxon>
        <taxon>Uroviricota</taxon>
        <taxon>Caudoviricetes</taxon>
    </lineage>
</organism>
<dbReference type="EMBL" id="BK015273">
    <property type="protein sequence ID" value="DAD99028.1"/>
    <property type="molecule type" value="Genomic_DNA"/>
</dbReference>